<evidence type="ECO:0000313" key="3">
    <source>
        <dbReference type="Proteomes" id="UP000593572"/>
    </source>
</evidence>
<dbReference type="PANTHER" id="PTHR33199:SF15">
    <property type="entry name" value="MACPF DOMAIN-CONTAINING PROTEIN CAD1-LIKE"/>
    <property type="match status" value="1"/>
</dbReference>
<keyword evidence="3" id="KW-1185">Reference proteome</keyword>
<dbReference type="GO" id="GO:0009626">
    <property type="term" value="P:plant-type hypersensitive response"/>
    <property type="evidence" value="ECO:0007669"/>
    <property type="project" value="TreeGrafter"/>
</dbReference>
<gene>
    <name evidence="2" type="ORF">Golob_025472</name>
</gene>
<dbReference type="GO" id="GO:0005886">
    <property type="term" value="C:plasma membrane"/>
    <property type="evidence" value="ECO:0007669"/>
    <property type="project" value="TreeGrafter"/>
</dbReference>
<feature type="domain" description="MACPF" evidence="1">
    <location>
        <begin position="2"/>
        <end position="264"/>
    </location>
</feature>
<organism evidence="2 3">
    <name type="scientific">Gossypium lobatum</name>
    <dbReference type="NCBI Taxonomy" id="34289"/>
    <lineage>
        <taxon>Eukaryota</taxon>
        <taxon>Viridiplantae</taxon>
        <taxon>Streptophyta</taxon>
        <taxon>Embryophyta</taxon>
        <taxon>Tracheophyta</taxon>
        <taxon>Spermatophyta</taxon>
        <taxon>Magnoliopsida</taxon>
        <taxon>eudicotyledons</taxon>
        <taxon>Gunneridae</taxon>
        <taxon>Pentapetalae</taxon>
        <taxon>rosids</taxon>
        <taxon>malvids</taxon>
        <taxon>Malvales</taxon>
        <taxon>Malvaceae</taxon>
        <taxon>Malvoideae</taxon>
        <taxon>Gossypium</taxon>
    </lineage>
</organism>
<protein>
    <recommendedName>
        <fullName evidence="1">MACPF domain-containing protein</fullName>
    </recommendedName>
</protein>
<dbReference type="InterPro" id="IPR020864">
    <property type="entry name" value="MACPF"/>
</dbReference>
<comment type="caution">
    <text evidence="2">The sequence shown here is derived from an EMBL/GenBank/DDBJ whole genome shotgun (WGS) entry which is preliminary data.</text>
</comment>
<proteinExistence type="predicted"/>
<dbReference type="InterPro" id="IPR044663">
    <property type="entry name" value="CAD1/NSL1-like"/>
</dbReference>
<accession>A0A7J8LS53</accession>
<dbReference type="AlphaFoldDB" id="A0A7J8LS53"/>
<dbReference type="Pfam" id="PF01823">
    <property type="entry name" value="MACPF"/>
    <property type="match status" value="1"/>
</dbReference>
<evidence type="ECO:0000259" key="1">
    <source>
        <dbReference type="PROSITE" id="PS51412"/>
    </source>
</evidence>
<feature type="non-terminal residue" evidence="2">
    <location>
        <position position="1"/>
    </location>
</feature>
<evidence type="ECO:0000313" key="2">
    <source>
        <dbReference type="EMBL" id="MBA0555281.1"/>
    </source>
</evidence>
<dbReference type="Proteomes" id="UP000593572">
    <property type="component" value="Unassembled WGS sequence"/>
</dbReference>
<dbReference type="GO" id="GO:2000031">
    <property type="term" value="P:regulation of salicylic acid mediated signaling pathway"/>
    <property type="evidence" value="ECO:0007669"/>
    <property type="project" value="InterPro"/>
</dbReference>
<name>A0A7J8LS53_9ROSI</name>
<dbReference type="PROSITE" id="PS51412">
    <property type="entry name" value="MACPF_2"/>
    <property type="match status" value="1"/>
</dbReference>
<sequence length="264" mass="28862">MGENGNAAALHTAINAVQALGRGFDVNYDTRLLYCKGVMGSRIVEIDEEHVRDIYLDDQIVLPNISRDIKSSKESIGRHSSGVCNFHEMVEYFNKKANVSGGFALGSFNSVFSFTGSTNIDAATTKMLSMDGFYIPLAKLQLTRSPLVLQEKVKRAVPTSWDPSSLASFIENFGTHVVTSVTIGGKDVIYIKQHHSSPLSTMEIKNYVQDIGNQRFSDKESHTSSGQIKFKDKASSTISGLDPGLFNSQGIYPQPSNVPCLNGK</sequence>
<dbReference type="EMBL" id="JABEZX010000005">
    <property type="protein sequence ID" value="MBA0555281.1"/>
    <property type="molecule type" value="Genomic_DNA"/>
</dbReference>
<dbReference type="PANTHER" id="PTHR33199">
    <property type="entry name" value="MACPF DOMAIN-CONTAINING PROTEIN CAD1"/>
    <property type="match status" value="1"/>
</dbReference>
<reference evidence="2 3" key="1">
    <citation type="journal article" date="2019" name="Genome Biol. Evol.">
        <title>Insights into the evolution of the New World diploid cottons (Gossypium, subgenus Houzingenia) based on genome sequencing.</title>
        <authorList>
            <person name="Grover C.E."/>
            <person name="Arick M.A. 2nd"/>
            <person name="Thrash A."/>
            <person name="Conover J.L."/>
            <person name="Sanders W.S."/>
            <person name="Peterson D.G."/>
            <person name="Frelichowski J.E."/>
            <person name="Scheffler J.A."/>
            <person name="Scheffler B.E."/>
            <person name="Wendel J.F."/>
        </authorList>
    </citation>
    <scope>NUCLEOTIDE SEQUENCE [LARGE SCALE GENOMIC DNA]</scope>
    <source>
        <strain evidence="2">157</strain>
        <tissue evidence="2">Leaf</tissue>
    </source>
</reference>